<dbReference type="KEGG" id="dosa:Os11g0661200"/>
<sequence length="199" mass="24059">WRKRRENRDDLKRRENWNSRKKEKDKPWRGPQRRPEREHLLKLVQRLKGRPPSVHSALLCKGLNRKLVRGLQLRLKKKLQGLLQKQGRGLHLKPRRERGLQQKELLPREFSKKQGRELNVLQWKELLLRLGKDRQLLQQLLLEKNRAQQMILSLSLVRVPEQIVRQSRGLQQWILCLILNLNLEQPRMDHRDQPPPQHL</sequence>
<dbReference type="Proteomes" id="UP000000763">
    <property type="component" value="Chromosome 11"/>
</dbReference>
<dbReference type="AlphaFoldDB" id="C7J968"/>
<reference evidence="2 3" key="1">
    <citation type="journal article" date="2005" name="Nature">
        <title>The map-based sequence of the rice genome.</title>
        <authorList>
            <consortium name="International rice genome sequencing project (IRGSP)"/>
            <person name="Matsumoto T."/>
            <person name="Wu J."/>
            <person name="Kanamori H."/>
            <person name="Katayose Y."/>
            <person name="Fujisawa M."/>
            <person name="Namiki N."/>
            <person name="Mizuno H."/>
            <person name="Yamamoto K."/>
            <person name="Antonio B.A."/>
            <person name="Baba T."/>
            <person name="Sakata K."/>
            <person name="Nagamura Y."/>
            <person name="Aoki H."/>
            <person name="Arikawa K."/>
            <person name="Arita K."/>
            <person name="Bito T."/>
            <person name="Chiden Y."/>
            <person name="Fujitsuka N."/>
            <person name="Fukunaka R."/>
            <person name="Hamada M."/>
            <person name="Harada C."/>
            <person name="Hayashi A."/>
            <person name="Hijishita S."/>
            <person name="Honda M."/>
            <person name="Hosokawa S."/>
            <person name="Ichikawa Y."/>
            <person name="Idonuma A."/>
            <person name="Iijima M."/>
            <person name="Ikeda M."/>
            <person name="Ikeno M."/>
            <person name="Ito K."/>
            <person name="Ito S."/>
            <person name="Ito T."/>
            <person name="Ito Y."/>
            <person name="Ito Y."/>
            <person name="Iwabuchi A."/>
            <person name="Kamiya K."/>
            <person name="Karasawa W."/>
            <person name="Kurita K."/>
            <person name="Katagiri S."/>
            <person name="Kikuta A."/>
            <person name="Kobayashi H."/>
            <person name="Kobayashi N."/>
            <person name="Machita K."/>
            <person name="Maehara T."/>
            <person name="Masukawa M."/>
            <person name="Mizubayashi T."/>
            <person name="Mukai Y."/>
            <person name="Nagasaki H."/>
            <person name="Nagata Y."/>
            <person name="Naito S."/>
            <person name="Nakashima M."/>
            <person name="Nakama Y."/>
            <person name="Nakamichi Y."/>
            <person name="Nakamura M."/>
            <person name="Meguro A."/>
            <person name="Negishi M."/>
            <person name="Ohta I."/>
            <person name="Ohta T."/>
            <person name="Okamoto M."/>
            <person name="Ono N."/>
            <person name="Saji S."/>
            <person name="Sakaguchi M."/>
            <person name="Sakai K."/>
            <person name="Shibata M."/>
            <person name="Shimokawa T."/>
            <person name="Song J."/>
            <person name="Takazaki Y."/>
            <person name="Terasawa K."/>
            <person name="Tsugane M."/>
            <person name="Tsuji K."/>
            <person name="Ueda S."/>
            <person name="Waki K."/>
            <person name="Yamagata H."/>
            <person name="Yamamoto M."/>
            <person name="Yamamoto S."/>
            <person name="Yamane H."/>
            <person name="Yoshiki S."/>
            <person name="Yoshihara R."/>
            <person name="Yukawa K."/>
            <person name="Zhong H."/>
            <person name="Yano M."/>
            <person name="Yuan Q."/>
            <person name="Ouyang S."/>
            <person name="Liu J."/>
            <person name="Jones K.M."/>
            <person name="Gansberger K."/>
            <person name="Moffat K."/>
            <person name="Hill J."/>
            <person name="Bera J."/>
            <person name="Fadrosh D."/>
            <person name="Jin S."/>
            <person name="Johri S."/>
            <person name="Kim M."/>
            <person name="Overton L."/>
            <person name="Reardon M."/>
            <person name="Tsitrin T."/>
            <person name="Vuong H."/>
            <person name="Weaver B."/>
            <person name="Ciecko A."/>
            <person name="Tallon L."/>
            <person name="Jackson J."/>
            <person name="Pai G."/>
            <person name="Aken S.V."/>
            <person name="Utterback T."/>
            <person name="Reidmuller S."/>
            <person name="Feldblyum T."/>
            <person name="Hsiao J."/>
            <person name="Zismann V."/>
            <person name="Iobst S."/>
            <person name="de Vazeille A.R."/>
            <person name="Buell C.R."/>
            <person name="Ying K."/>
            <person name="Li Y."/>
            <person name="Lu T."/>
            <person name="Huang Y."/>
            <person name="Zhao Q."/>
            <person name="Feng Q."/>
            <person name="Zhang L."/>
            <person name="Zhu J."/>
            <person name="Weng Q."/>
            <person name="Mu J."/>
            <person name="Lu Y."/>
            <person name="Fan D."/>
            <person name="Liu Y."/>
            <person name="Guan J."/>
            <person name="Zhang Y."/>
            <person name="Yu S."/>
            <person name="Liu X."/>
            <person name="Zhang Y."/>
            <person name="Hong G."/>
            <person name="Han B."/>
            <person name="Choisne N."/>
            <person name="Demange N."/>
            <person name="Orjeda G."/>
            <person name="Samain S."/>
            <person name="Cattolico L."/>
            <person name="Pelletier E."/>
            <person name="Couloux A."/>
            <person name="Segurens B."/>
            <person name="Wincker P."/>
            <person name="D'Hont A."/>
            <person name="Scarpelli C."/>
            <person name="Weissenbach J."/>
            <person name="Salanoubat M."/>
            <person name="Quetier F."/>
            <person name="Yu Y."/>
            <person name="Kim H.R."/>
            <person name="Rambo T."/>
            <person name="Currie J."/>
            <person name="Collura K."/>
            <person name="Luo M."/>
            <person name="Yang T."/>
            <person name="Ammiraju J.S.S."/>
            <person name="Engler F."/>
            <person name="Soderlund C."/>
            <person name="Wing R.A."/>
            <person name="Palmer L.E."/>
            <person name="de la Bastide M."/>
            <person name="Spiegel L."/>
            <person name="Nascimento L."/>
            <person name="Zutavern T."/>
            <person name="O'Shaughnessy A."/>
            <person name="Dike S."/>
            <person name="Dedhia N."/>
            <person name="Preston R."/>
            <person name="Balija V."/>
            <person name="McCombie W.R."/>
            <person name="Chow T."/>
            <person name="Chen H."/>
            <person name="Chung M."/>
            <person name="Chen C."/>
            <person name="Shaw J."/>
            <person name="Wu H."/>
            <person name="Hsiao K."/>
            <person name="Chao Y."/>
            <person name="Chu M."/>
            <person name="Cheng C."/>
            <person name="Hour A."/>
            <person name="Lee P."/>
            <person name="Lin S."/>
            <person name="Lin Y."/>
            <person name="Liou J."/>
            <person name="Liu S."/>
            <person name="Hsing Y."/>
            <person name="Raghuvanshi S."/>
            <person name="Mohanty A."/>
            <person name="Bharti A.K."/>
            <person name="Gaur A."/>
            <person name="Gupta V."/>
            <person name="Kumar D."/>
            <person name="Ravi V."/>
            <person name="Vij S."/>
            <person name="Kapur A."/>
            <person name="Khurana P."/>
            <person name="Khurana P."/>
            <person name="Khurana J.P."/>
            <person name="Tyagi A.K."/>
            <person name="Gaikwad K."/>
            <person name="Singh A."/>
            <person name="Dalal V."/>
            <person name="Srivastava S."/>
            <person name="Dixit A."/>
            <person name="Pal A.K."/>
            <person name="Ghazi I.A."/>
            <person name="Yadav M."/>
            <person name="Pandit A."/>
            <person name="Bhargava A."/>
            <person name="Sureshbabu K."/>
            <person name="Batra K."/>
            <person name="Sharma T.R."/>
            <person name="Mohapatra T."/>
            <person name="Singh N.K."/>
            <person name="Messing J."/>
            <person name="Nelson A.B."/>
            <person name="Fuks G."/>
            <person name="Kavchok S."/>
            <person name="Keizer G."/>
            <person name="Linton E."/>
            <person name="Llaca V."/>
            <person name="Song R."/>
            <person name="Tanyolac B."/>
            <person name="Young S."/>
            <person name="Ho-Il K."/>
            <person name="Hahn J.H."/>
            <person name="Sangsakoo G."/>
            <person name="Vanavichit A."/>
            <person name="de Mattos Luiz.A.T."/>
            <person name="Zimmer P.D."/>
            <person name="Malone G."/>
            <person name="Dellagostin O."/>
            <person name="de Oliveira A.C."/>
            <person name="Bevan M."/>
            <person name="Bancroft I."/>
            <person name="Minx P."/>
            <person name="Cordum H."/>
            <person name="Wilson R."/>
            <person name="Cheng Z."/>
            <person name="Jin W."/>
            <person name="Jiang J."/>
            <person name="Leong S.A."/>
            <person name="Iwama H."/>
            <person name="Gojobori T."/>
            <person name="Itoh T."/>
            <person name="Niimura Y."/>
            <person name="Fujii Y."/>
            <person name="Habara T."/>
            <person name="Sakai H."/>
            <person name="Sato Y."/>
            <person name="Wilson G."/>
            <person name="Kumar K."/>
            <person name="McCouch S."/>
            <person name="Juretic N."/>
            <person name="Hoen D."/>
            <person name="Wright S."/>
            <person name="Bruskiewich R."/>
            <person name="Bureau T."/>
            <person name="Miyao A."/>
            <person name="Hirochika H."/>
            <person name="Nishikawa T."/>
            <person name="Kadowaki K."/>
            <person name="Sugiura M."/>
            <person name="Burr B."/>
            <person name="Sasaki T."/>
        </authorList>
    </citation>
    <scope>NUCLEOTIDE SEQUENCE [LARGE SCALE GENOMIC DNA]</scope>
    <source>
        <strain evidence="3">cv. Nipponbare</strain>
    </source>
</reference>
<feature type="non-terminal residue" evidence="2">
    <location>
        <position position="1"/>
    </location>
</feature>
<protein>
    <submittedName>
        <fullName evidence="2">Os11g0661200 protein</fullName>
    </submittedName>
</protein>
<proteinExistence type="predicted"/>
<accession>C7J968</accession>
<evidence type="ECO:0000256" key="1">
    <source>
        <dbReference type="SAM" id="MobiDB-lite"/>
    </source>
</evidence>
<evidence type="ECO:0000313" key="2">
    <source>
        <dbReference type="EMBL" id="BAH95424.1"/>
    </source>
</evidence>
<gene>
    <name evidence="2" type="ordered locus">Os11g0661200</name>
</gene>
<feature type="region of interest" description="Disordered" evidence="1">
    <location>
        <begin position="1"/>
        <end position="35"/>
    </location>
</feature>
<evidence type="ECO:0000313" key="3">
    <source>
        <dbReference type="Proteomes" id="UP000000763"/>
    </source>
</evidence>
<organism evidence="2 3">
    <name type="scientific">Oryza sativa subsp. japonica</name>
    <name type="common">Rice</name>
    <dbReference type="NCBI Taxonomy" id="39947"/>
    <lineage>
        <taxon>Eukaryota</taxon>
        <taxon>Viridiplantae</taxon>
        <taxon>Streptophyta</taxon>
        <taxon>Embryophyta</taxon>
        <taxon>Tracheophyta</taxon>
        <taxon>Spermatophyta</taxon>
        <taxon>Magnoliopsida</taxon>
        <taxon>Liliopsida</taxon>
        <taxon>Poales</taxon>
        <taxon>Poaceae</taxon>
        <taxon>BOP clade</taxon>
        <taxon>Oryzoideae</taxon>
        <taxon>Oryzeae</taxon>
        <taxon>Oryzinae</taxon>
        <taxon>Oryza</taxon>
        <taxon>Oryza sativa</taxon>
    </lineage>
</organism>
<reference evidence="3" key="2">
    <citation type="journal article" date="2008" name="Nucleic Acids Res.">
        <title>The rice annotation project database (RAP-DB): 2008 update.</title>
        <authorList>
            <consortium name="The rice annotation project (RAP)"/>
        </authorList>
    </citation>
    <scope>GENOME REANNOTATION</scope>
    <source>
        <strain evidence="3">cv. Nipponbare</strain>
    </source>
</reference>
<dbReference type="EMBL" id="AP008217">
    <property type="protein sequence ID" value="BAH95424.1"/>
    <property type="molecule type" value="Genomic_DNA"/>
</dbReference>
<name>C7J968_ORYSJ</name>